<dbReference type="GeneID" id="114855999"/>
<evidence type="ECO:0000256" key="6">
    <source>
        <dbReference type="SAM" id="MobiDB-lite"/>
    </source>
</evidence>
<dbReference type="OrthoDB" id="1925236at2759"/>
<evidence type="ECO:0000313" key="9">
    <source>
        <dbReference type="RefSeq" id="XP_029007400.1"/>
    </source>
</evidence>
<feature type="compositionally biased region" description="Low complexity" evidence="6">
    <location>
        <begin position="421"/>
        <end position="444"/>
    </location>
</feature>
<dbReference type="PROSITE" id="PS50171">
    <property type="entry name" value="ZF_MATRIN"/>
    <property type="match status" value="1"/>
</dbReference>
<evidence type="ECO:0000256" key="1">
    <source>
        <dbReference type="ARBA" id="ARBA00004123"/>
    </source>
</evidence>
<evidence type="ECO:0000256" key="3">
    <source>
        <dbReference type="ARBA" id="ARBA00022771"/>
    </source>
</evidence>
<feature type="domain" description="Matrin-type" evidence="7">
    <location>
        <begin position="210"/>
        <end position="240"/>
    </location>
</feature>
<dbReference type="AlphaFoldDB" id="A0A6P7MM50"/>
<dbReference type="InterPro" id="IPR003604">
    <property type="entry name" value="Matrin/U1-like-C_Znf_C2H2"/>
</dbReference>
<dbReference type="InParanoid" id="A0A6P7MM50"/>
<dbReference type="KEGG" id="bspl:114855999"/>
<dbReference type="Pfam" id="PF12171">
    <property type="entry name" value="zf-C2H2_jaz"/>
    <property type="match status" value="1"/>
</dbReference>
<dbReference type="GO" id="GO:0005634">
    <property type="term" value="C:nucleus"/>
    <property type="evidence" value="ECO:0007669"/>
    <property type="project" value="UniProtKB-SubCell"/>
</dbReference>
<feature type="compositionally biased region" description="Polar residues" evidence="6">
    <location>
        <begin position="384"/>
        <end position="395"/>
    </location>
</feature>
<reference evidence="9" key="1">
    <citation type="submission" date="2025-08" db="UniProtKB">
        <authorList>
            <consortium name="RefSeq"/>
        </authorList>
    </citation>
    <scope>IDENTIFICATION</scope>
</reference>
<dbReference type="Proteomes" id="UP000515150">
    <property type="component" value="Chromosome 5"/>
</dbReference>
<keyword evidence="8" id="KW-1185">Reference proteome</keyword>
<name>A0A6P7MM50_BETSP</name>
<dbReference type="InterPro" id="IPR000690">
    <property type="entry name" value="Matrin/U1-C_Znf_C2H2"/>
</dbReference>
<dbReference type="PANTHER" id="PTHR46742:SF2">
    <property type="entry name" value="ZINC FINGER MATRIN-TYPE PROTEIN 1"/>
    <property type="match status" value="1"/>
</dbReference>
<evidence type="ECO:0000313" key="8">
    <source>
        <dbReference type="Proteomes" id="UP000515150"/>
    </source>
</evidence>
<gene>
    <name evidence="9" type="primary">zmat1</name>
</gene>
<dbReference type="Pfam" id="PF12874">
    <property type="entry name" value="zf-met"/>
    <property type="match status" value="3"/>
</dbReference>
<feature type="region of interest" description="Disordered" evidence="6">
    <location>
        <begin position="382"/>
        <end position="601"/>
    </location>
</feature>
<dbReference type="InterPro" id="IPR013087">
    <property type="entry name" value="Znf_C2H2_type"/>
</dbReference>
<dbReference type="InterPro" id="IPR036236">
    <property type="entry name" value="Znf_C2H2_sf"/>
</dbReference>
<sequence length="601" mass="68236">MDVTRVCSPLLAGSDSQNNTISAPNAASVTDADKVIKTKIASTQVEGAQSEDAFLNGLLADDYCHICEAVLLFESQRLSHYEGKKHAQKLKVYLQTKRAERTNTQSTGLQQTVITNRDRFCELCNMMFSSQVVAKSHYEGKVHTKNLRKQGLHPPVTDRNKEVCTSLNGTPNPDKADQKHVPEGCMGHHVDPAASSTALSTEGDLKDPKKYCALCAAFFNNPHMASQHYNGRKHQRNQARQELMKELGDDVQQGSPLMCQMCSLQFNSVEMYKAHMHGNKHQVREKKVVDLCKSQHKAYSTFADELADYIQVQKARGITPKANQASLQGDEADEEEEQTFDTGDVTKLHKPLANLPSKSQSHYQSWPGSYYSVKVWGSRYQGPSWPSQHSATNFPPSALLESGSPQFPGRTIQRKRQRKQSSSSSYTNSSSYSSYSSSYTSSTSDTEDSEDRHRGRRKLKRSRKDGCRRKRDEVQRRNKQHRKEGETQETRREECGELDHETKRKRLKHHSKQAEEMESREEDCEVERSENAMENLEPKELNDGKQTEEHIQTEMHVELEDDGQNESAKSKSRKEKKKMKGVKADTRTEEERLWDDSILGC</sequence>
<evidence type="ECO:0000256" key="2">
    <source>
        <dbReference type="ARBA" id="ARBA00022723"/>
    </source>
</evidence>
<dbReference type="GO" id="GO:0003676">
    <property type="term" value="F:nucleic acid binding"/>
    <property type="evidence" value="ECO:0007669"/>
    <property type="project" value="InterPro"/>
</dbReference>
<feature type="region of interest" description="Disordered" evidence="6">
    <location>
        <begin position="321"/>
        <end position="344"/>
    </location>
</feature>
<dbReference type="SMART" id="SM00355">
    <property type="entry name" value="ZnF_C2H2"/>
    <property type="match status" value="3"/>
</dbReference>
<feature type="compositionally biased region" description="Basic and acidic residues" evidence="6">
    <location>
        <begin position="582"/>
        <end position="595"/>
    </location>
</feature>
<dbReference type="CTD" id="84460"/>
<evidence type="ECO:0000256" key="4">
    <source>
        <dbReference type="ARBA" id="ARBA00022833"/>
    </source>
</evidence>
<dbReference type="InterPro" id="IPR022755">
    <property type="entry name" value="Znf_C2H2_jaz"/>
</dbReference>
<dbReference type="Gene3D" id="3.30.160.60">
    <property type="entry name" value="Classic Zinc Finger"/>
    <property type="match status" value="4"/>
</dbReference>
<accession>A0A6P7MM50</accession>
<dbReference type="PROSITE" id="PS00028">
    <property type="entry name" value="ZINC_FINGER_C2H2_1"/>
    <property type="match status" value="2"/>
</dbReference>
<evidence type="ECO:0000256" key="5">
    <source>
        <dbReference type="ARBA" id="ARBA00023242"/>
    </source>
</evidence>
<feature type="compositionally biased region" description="Basic residues" evidence="6">
    <location>
        <begin position="570"/>
        <end position="581"/>
    </location>
</feature>
<dbReference type="SMART" id="SM00451">
    <property type="entry name" value="ZnF_U1"/>
    <property type="match status" value="4"/>
</dbReference>
<feature type="compositionally biased region" description="Acidic residues" evidence="6">
    <location>
        <begin position="330"/>
        <end position="339"/>
    </location>
</feature>
<protein>
    <submittedName>
        <fullName evidence="9">Zinc finger matrin-type protein 1 isoform X1</fullName>
    </submittedName>
</protein>
<keyword evidence="5" id="KW-0539">Nucleus</keyword>
<dbReference type="PANTHER" id="PTHR46742">
    <property type="entry name" value="LYSINE-RICH COILED-COIL PROTEIN 1"/>
    <property type="match status" value="1"/>
</dbReference>
<proteinExistence type="predicted"/>
<dbReference type="SUPFAM" id="SSF57667">
    <property type="entry name" value="beta-beta-alpha zinc fingers"/>
    <property type="match status" value="4"/>
</dbReference>
<keyword evidence="2" id="KW-0479">Metal-binding</keyword>
<dbReference type="RefSeq" id="XP_029007400.1">
    <property type="nucleotide sequence ID" value="XM_029151567.3"/>
</dbReference>
<feature type="compositionally biased region" description="Basic and acidic residues" evidence="6">
    <location>
        <begin position="526"/>
        <end position="558"/>
    </location>
</feature>
<keyword evidence="3" id="KW-0863">Zinc-finger</keyword>
<organism evidence="8 9">
    <name type="scientific">Betta splendens</name>
    <name type="common">Siamese fighting fish</name>
    <dbReference type="NCBI Taxonomy" id="158456"/>
    <lineage>
        <taxon>Eukaryota</taxon>
        <taxon>Metazoa</taxon>
        <taxon>Chordata</taxon>
        <taxon>Craniata</taxon>
        <taxon>Vertebrata</taxon>
        <taxon>Euteleostomi</taxon>
        <taxon>Actinopterygii</taxon>
        <taxon>Neopterygii</taxon>
        <taxon>Teleostei</taxon>
        <taxon>Neoteleostei</taxon>
        <taxon>Acanthomorphata</taxon>
        <taxon>Anabantaria</taxon>
        <taxon>Anabantiformes</taxon>
        <taxon>Anabantoidei</taxon>
        <taxon>Osphronemidae</taxon>
        <taxon>Betta</taxon>
    </lineage>
</organism>
<keyword evidence="4" id="KW-0862">Zinc</keyword>
<feature type="compositionally biased region" description="Basic residues" evidence="6">
    <location>
        <begin position="454"/>
        <end position="469"/>
    </location>
</feature>
<dbReference type="GO" id="GO:0008270">
    <property type="term" value="F:zinc ion binding"/>
    <property type="evidence" value="ECO:0007669"/>
    <property type="project" value="UniProtKB-KW"/>
</dbReference>
<feature type="compositionally biased region" description="Basic and acidic residues" evidence="6">
    <location>
        <begin position="483"/>
        <end position="502"/>
    </location>
</feature>
<comment type="subcellular location">
    <subcellularLocation>
        <location evidence="1">Nucleus</location>
    </subcellularLocation>
</comment>
<evidence type="ECO:0000259" key="7">
    <source>
        <dbReference type="PROSITE" id="PS50171"/>
    </source>
</evidence>